<dbReference type="AlphaFoldDB" id="A0A485KPX1"/>
<dbReference type="EMBL" id="CAADRA010005199">
    <property type="protein sequence ID" value="VFT86886.1"/>
    <property type="molecule type" value="Genomic_DNA"/>
</dbReference>
<feature type="transmembrane region" description="Helical" evidence="1">
    <location>
        <begin position="187"/>
        <end position="208"/>
    </location>
</feature>
<feature type="transmembrane region" description="Helical" evidence="1">
    <location>
        <begin position="215"/>
        <end position="236"/>
    </location>
</feature>
<feature type="transmembrane region" description="Helical" evidence="1">
    <location>
        <begin position="332"/>
        <end position="352"/>
    </location>
</feature>
<dbReference type="InterPro" id="IPR043968">
    <property type="entry name" value="SGNH"/>
</dbReference>
<reference evidence="5 6" key="1">
    <citation type="submission" date="2019-03" db="EMBL/GenBank/DDBJ databases">
        <authorList>
            <person name="Gaulin E."/>
            <person name="Dumas B."/>
        </authorList>
    </citation>
    <scope>NUCLEOTIDE SEQUENCE [LARGE SCALE GENOMIC DNA]</scope>
    <source>
        <strain evidence="5">CBS 568.67</strain>
    </source>
</reference>
<dbReference type="GO" id="GO:0000271">
    <property type="term" value="P:polysaccharide biosynthetic process"/>
    <property type="evidence" value="ECO:0007669"/>
    <property type="project" value="TreeGrafter"/>
</dbReference>
<feature type="transmembrane region" description="Helical" evidence="1">
    <location>
        <begin position="123"/>
        <end position="143"/>
    </location>
</feature>
<proteinExistence type="predicted"/>
<dbReference type="InterPro" id="IPR050879">
    <property type="entry name" value="Acyltransferase_3"/>
</dbReference>
<accession>A0A485KPX1</accession>
<dbReference type="Proteomes" id="UP000332933">
    <property type="component" value="Unassembled WGS sequence"/>
</dbReference>
<keyword evidence="1" id="KW-1133">Transmembrane helix</keyword>
<name>A0A485KPX1_9STRA</name>
<evidence type="ECO:0000259" key="3">
    <source>
        <dbReference type="Pfam" id="PF19040"/>
    </source>
</evidence>
<evidence type="ECO:0000313" key="4">
    <source>
        <dbReference type="EMBL" id="KAF0699424.1"/>
    </source>
</evidence>
<feature type="domain" description="SGNH" evidence="3">
    <location>
        <begin position="509"/>
        <end position="738"/>
    </location>
</feature>
<dbReference type="PANTHER" id="PTHR23028">
    <property type="entry name" value="ACETYLTRANSFERASE"/>
    <property type="match status" value="1"/>
</dbReference>
<dbReference type="EMBL" id="VJMH01005178">
    <property type="protein sequence ID" value="KAF0699424.1"/>
    <property type="molecule type" value="Genomic_DNA"/>
</dbReference>
<dbReference type="Pfam" id="PF19040">
    <property type="entry name" value="SGNH"/>
    <property type="match status" value="1"/>
</dbReference>
<dbReference type="PANTHER" id="PTHR23028:SF53">
    <property type="entry name" value="ACYL_TRANSF_3 DOMAIN-CONTAINING PROTEIN"/>
    <property type="match status" value="1"/>
</dbReference>
<feature type="transmembrane region" description="Helical" evidence="1">
    <location>
        <begin position="406"/>
        <end position="425"/>
    </location>
</feature>
<feature type="transmembrane region" description="Helical" evidence="1">
    <location>
        <begin position="372"/>
        <end position="394"/>
    </location>
</feature>
<keyword evidence="6" id="KW-1185">Reference proteome</keyword>
<protein>
    <submittedName>
        <fullName evidence="5">Aste57867_10008 protein</fullName>
    </submittedName>
</protein>
<dbReference type="GO" id="GO:0016747">
    <property type="term" value="F:acyltransferase activity, transferring groups other than amino-acyl groups"/>
    <property type="evidence" value="ECO:0007669"/>
    <property type="project" value="InterPro"/>
</dbReference>
<dbReference type="InterPro" id="IPR002656">
    <property type="entry name" value="Acyl_transf_3_dom"/>
</dbReference>
<feature type="domain" description="Acyltransferase 3" evidence="2">
    <location>
        <begin position="57"/>
        <end position="390"/>
    </location>
</feature>
<evidence type="ECO:0000313" key="6">
    <source>
        <dbReference type="Proteomes" id="UP000332933"/>
    </source>
</evidence>
<evidence type="ECO:0000256" key="1">
    <source>
        <dbReference type="SAM" id="Phobius"/>
    </source>
</evidence>
<feature type="transmembrane region" description="Helical" evidence="1">
    <location>
        <begin position="277"/>
        <end position="299"/>
    </location>
</feature>
<dbReference type="OrthoDB" id="207378at2759"/>
<gene>
    <name evidence="5" type="primary">Aste57867_10008</name>
    <name evidence="4" type="ORF">As57867_009969</name>
    <name evidence="5" type="ORF">ASTE57867_10008</name>
</gene>
<keyword evidence="1" id="KW-0812">Transmembrane</keyword>
<reference evidence="4" key="2">
    <citation type="submission" date="2019-06" db="EMBL/GenBank/DDBJ databases">
        <title>Genomics analysis of Aphanomyces spp. identifies a new class of oomycete effector associated with host adaptation.</title>
        <authorList>
            <person name="Gaulin E."/>
        </authorList>
    </citation>
    <scope>NUCLEOTIDE SEQUENCE</scope>
    <source>
        <strain evidence="4">CBS 578.67</strain>
    </source>
</reference>
<evidence type="ECO:0000313" key="5">
    <source>
        <dbReference type="EMBL" id="VFT86886.1"/>
    </source>
</evidence>
<dbReference type="Pfam" id="PF01757">
    <property type="entry name" value="Acyl_transf_3"/>
    <property type="match status" value="1"/>
</dbReference>
<feature type="transmembrane region" description="Helical" evidence="1">
    <location>
        <begin position="305"/>
        <end position="325"/>
    </location>
</feature>
<keyword evidence="1" id="KW-0472">Membrane</keyword>
<feature type="transmembrane region" description="Helical" evidence="1">
    <location>
        <begin position="78"/>
        <end position="102"/>
    </location>
</feature>
<feature type="transmembrane region" description="Helical" evidence="1">
    <location>
        <begin position="242"/>
        <end position="265"/>
    </location>
</feature>
<dbReference type="GO" id="GO:0016020">
    <property type="term" value="C:membrane"/>
    <property type="evidence" value="ECO:0007669"/>
    <property type="project" value="TreeGrafter"/>
</dbReference>
<organism evidence="5 6">
    <name type="scientific">Aphanomyces stellatus</name>
    <dbReference type="NCBI Taxonomy" id="120398"/>
    <lineage>
        <taxon>Eukaryota</taxon>
        <taxon>Sar</taxon>
        <taxon>Stramenopiles</taxon>
        <taxon>Oomycota</taxon>
        <taxon>Saprolegniomycetes</taxon>
        <taxon>Saprolegniales</taxon>
        <taxon>Verrucalvaceae</taxon>
        <taxon>Aphanomyces</taxon>
    </lineage>
</organism>
<evidence type="ECO:0000259" key="2">
    <source>
        <dbReference type="Pfam" id="PF01757"/>
    </source>
</evidence>
<sequence length="751" mass="82950">MLADPSVLMRREPHAQSSLGHVSAFTEPGGNEDEIELVKNVDSKKKELSHAIAYRPDIDGLRAVAIVPVVVYHAYPTLLPGGFIGVDIFFVISGYLISSILFKEHAKGKFTYADFYSRRIRRIFPALILVLAWTLAAACMYLWTKPLKAMAATLVAGGFFGANIQLMTAEEAYGDATLAANNPLLHLWSLGVEEQFYIFWPFFASLVVRLTPRAAILVQIAVIFASFFCNITLLGYQGDNKYAFYFPLSRFWQMAIGGLLAYNNLPNIPKANSIQPTSLLSVLASVTGITAINIGLLVLDDSMAIPGYWALLPTLGAAALVFAGPSTPFNKVILGSAPLVFIGKLSYAFYLWHWPLLVFAKVYYPNEALRPWSYQPSAMVLYSLALSLCTVYLVENNLRHSKSHHVVPMLSILMALVVVLAIAVFQTPAQFSYNALTAELKAVMHADINVTVTLNATVEVLNWSKPPRLANATVAKIKAATAEKYINVGFNFTGFTALTPEAPEHSLKVLNSNDSAPVVFAFGDSHMNMVAPRFARLFDLAQEKNASFPKVYFRGRNGSPPLSCMSVHATDVQFIREIKPKVVFYSADWVQWVRSEAPGPKSSSPRCCEASHACTWQNKEDALELVRQFQAELTSLVALGIKVFVATSNPNAIEYDGLWMLNGDQVGAVAPIKRSTFRKNSEFTISLIENATRAANATIVDYSDNQCYEDVCEVVSMREGEPVFVDFNHIRPYYARMYLSSVDQVIEAALN</sequence>